<evidence type="ECO:0000313" key="2">
    <source>
        <dbReference type="EMBL" id="KAK5843224.1"/>
    </source>
</evidence>
<evidence type="ECO:0000313" key="3">
    <source>
        <dbReference type="Proteomes" id="UP001358586"/>
    </source>
</evidence>
<comment type="caution">
    <text evidence="2">The sequence shown here is derived from an EMBL/GenBank/DDBJ whole genome shotgun (WGS) entry which is preliminary data.</text>
</comment>
<keyword evidence="1" id="KW-0472">Membrane</keyword>
<proteinExistence type="predicted"/>
<evidence type="ECO:0000256" key="1">
    <source>
        <dbReference type="SAM" id="Phobius"/>
    </source>
</evidence>
<feature type="transmembrane region" description="Helical" evidence="1">
    <location>
        <begin position="84"/>
        <end position="104"/>
    </location>
</feature>
<dbReference type="Proteomes" id="UP001358586">
    <property type="component" value="Chromosome 2"/>
</dbReference>
<keyword evidence="1" id="KW-0812">Transmembrane</keyword>
<keyword evidence="3" id="KW-1185">Reference proteome</keyword>
<organism evidence="2 3">
    <name type="scientific">Gossypium arboreum</name>
    <name type="common">Tree cotton</name>
    <name type="synonym">Gossypium nanking</name>
    <dbReference type="NCBI Taxonomy" id="29729"/>
    <lineage>
        <taxon>Eukaryota</taxon>
        <taxon>Viridiplantae</taxon>
        <taxon>Streptophyta</taxon>
        <taxon>Embryophyta</taxon>
        <taxon>Tracheophyta</taxon>
        <taxon>Spermatophyta</taxon>
        <taxon>Magnoliopsida</taxon>
        <taxon>eudicotyledons</taxon>
        <taxon>Gunneridae</taxon>
        <taxon>Pentapetalae</taxon>
        <taxon>rosids</taxon>
        <taxon>malvids</taxon>
        <taxon>Malvales</taxon>
        <taxon>Malvaceae</taxon>
        <taxon>Malvoideae</taxon>
        <taxon>Gossypium</taxon>
    </lineage>
</organism>
<sequence>MCGLCCEGKANWSRQFLLPKVILQQVDQLCSRFLWKGSSSSASGAKVKWDILCLLKSEGRLGLKKLVGWVAFEPCLLLKAPYGLFSHGMFLIVVFCCALSLVSLKTIFSLSVPTLKACGNLFWVCVASRGLLVRGFKNLTGQLLV</sequence>
<protein>
    <submittedName>
        <fullName evidence="2">Uncharacterized protein</fullName>
    </submittedName>
</protein>
<accession>A0ABR0QVM4</accession>
<name>A0ABR0QVM4_GOSAR</name>
<reference evidence="2 3" key="1">
    <citation type="submission" date="2023-03" db="EMBL/GenBank/DDBJ databases">
        <title>WGS of Gossypium arboreum.</title>
        <authorList>
            <person name="Yu D."/>
        </authorList>
    </citation>
    <scope>NUCLEOTIDE SEQUENCE [LARGE SCALE GENOMIC DNA]</scope>
    <source>
        <tissue evidence="2">Leaf</tissue>
    </source>
</reference>
<gene>
    <name evidence="2" type="ORF">PVK06_005673</name>
</gene>
<dbReference type="EMBL" id="JARKNE010000002">
    <property type="protein sequence ID" value="KAK5843224.1"/>
    <property type="molecule type" value="Genomic_DNA"/>
</dbReference>
<keyword evidence="1" id="KW-1133">Transmembrane helix</keyword>